<dbReference type="RefSeq" id="WP_132077182.1">
    <property type="nucleotide sequence ID" value="NZ_SLUI01000003.1"/>
</dbReference>
<proteinExistence type="inferred from homology"/>
<evidence type="ECO:0000256" key="2">
    <source>
        <dbReference type="ARBA" id="ARBA00022801"/>
    </source>
</evidence>
<dbReference type="InterPro" id="IPR006439">
    <property type="entry name" value="HAD-SF_hydro_IA"/>
</dbReference>
<dbReference type="NCBIfam" id="TIGR01493">
    <property type="entry name" value="HAD-SF-IA-v2"/>
    <property type="match status" value="1"/>
</dbReference>
<dbReference type="Gene3D" id="1.10.150.240">
    <property type="entry name" value="Putative phosphatase, domain 2"/>
    <property type="match status" value="1"/>
</dbReference>
<dbReference type="InterPro" id="IPR036412">
    <property type="entry name" value="HAD-like_sf"/>
</dbReference>
<dbReference type="EMBL" id="SLUI01000003">
    <property type="protein sequence ID" value="TCL38826.1"/>
    <property type="molecule type" value="Genomic_DNA"/>
</dbReference>
<name>A0A4R1Q061_9FIRM</name>
<comment type="similarity">
    <text evidence="1">Belongs to the HAD-like hydrolase superfamily. S-2-haloalkanoic acid dehalogenase family.</text>
</comment>
<dbReference type="Pfam" id="PF00702">
    <property type="entry name" value="Hydrolase"/>
    <property type="match status" value="1"/>
</dbReference>
<evidence type="ECO:0000313" key="3">
    <source>
        <dbReference type="EMBL" id="TCL38826.1"/>
    </source>
</evidence>
<accession>A0A4R1Q061</accession>
<dbReference type="PRINTS" id="PR00413">
    <property type="entry name" value="HADHALOGNASE"/>
</dbReference>
<dbReference type="SFLD" id="SFLDS00003">
    <property type="entry name" value="Haloacid_Dehalogenase"/>
    <property type="match status" value="1"/>
</dbReference>
<dbReference type="Gene3D" id="3.40.50.1000">
    <property type="entry name" value="HAD superfamily/HAD-like"/>
    <property type="match status" value="1"/>
</dbReference>
<dbReference type="SUPFAM" id="SSF56784">
    <property type="entry name" value="HAD-like"/>
    <property type="match status" value="1"/>
</dbReference>
<evidence type="ECO:0000313" key="4">
    <source>
        <dbReference type="Proteomes" id="UP000295063"/>
    </source>
</evidence>
<keyword evidence="2" id="KW-0378">Hydrolase</keyword>
<sequence length="224" mass="25352">MKYKVITFDAYSALLDIKGSLVPALEKVFDVSGKDLTAVFAMWRTRQWDYVLLSSSMNKGFLSYRYITRCALDYTLLKFDLTCSEANREELVDAWSHLSAWPEAQTTLLEIKRRGYPIAILSNGDEAMLKSLEGSTGIVFDYIFCAEQAKAYKPSPKIYQLPFDKLGLARAEVLHVAGSPFDMMGAKAEGLLCIWSNRFHDFPIDPIYKPDFECNDLSGLLKVL</sequence>
<comment type="caution">
    <text evidence="3">The sequence shown here is derived from an EMBL/GenBank/DDBJ whole genome shotgun (WGS) entry which is preliminary data.</text>
</comment>
<keyword evidence="4" id="KW-1185">Reference proteome</keyword>
<gene>
    <name evidence="3" type="ORF">EV210_103310</name>
</gene>
<dbReference type="SFLD" id="SFLDG01129">
    <property type="entry name" value="C1.5:_HAD__Beta-PGM__Phosphata"/>
    <property type="match status" value="1"/>
</dbReference>
<dbReference type="CDD" id="cd02588">
    <property type="entry name" value="HAD_L2-DEX"/>
    <property type="match status" value="1"/>
</dbReference>
<organism evidence="3 4">
    <name type="scientific">Anaerospora hongkongensis</name>
    <dbReference type="NCBI Taxonomy" id="244830"/>
    <lineage>
        <taxon>Bacteria</taxon>
        <taxon>Bacillati</taxon>
        <taxon>Bacillota</taxon>
        <taxon>Negativicutes</taxon>
        <taxon>Selenomonadales</taxon>
        <taxon>Sporomusaceae</taxon>
        <taxon>Anaerospora</taxon>
    </lineage>
</organism>
<dbReference type="InterPro" id="IPR023198">
    <property type="entry name" value="PGP-like_dom2"/>
</dbReference>
<dbReference type="InterPro" id="IPR006328">
    <property type="entry name" value="2-HAD"/>
</dbReference>
<reference evidence="3 4" key="1">
    <citation type="submission" date="2019-03" db="EMBL/GenBank/DDBJ databases">
        <title>Genomic Encyclopedia of Type Strains, Phase IV (KMG-IV): sequencing the most valuable type-strain genomes for metagenomic binning, comparative biology and taxonomic classification.</title>
        <authorList>
            <person name="Goeker M."/>
        </authorList>
    </citation>
    <scope>NUCLEOTIDE SEQUENCE [LARGE SCALE GENOMIC DNA]</scope>
    <source>
        <strain evidence="3 4">DSM 15969</strain>
    </source>
</reference>
<dbReference type="PANTHER" id="PTHR43316:SF3">
    <property type="entry name" value="HALOACID DEHALOGENASE, TYPE II (AFU_ORTHOLOGUE AFUA_2G07750)-RELATED"/>
    <property type="match status" value="1"/>
</dbReference>
<dbReference type="InterPro" id="IPR023214">
    <property type="entry name" value="HAD_sf"/>
</dbReference>
<dbReference type="AlphaFoldDB" id="A0A4R1Q061"/>
<dbReference type="NCBIfam" id="TIGR01549">
    <property type="entry name" value="HAD-SF-IA-v1"/>
    <property type="match status" value="1"/>
</dbReference>
<dbReference type="PANTHER" id="PTHR43316">
    <property type="entry name" value="HYDROLASE, HALOACID DELAHOGENASE-RELATED"/>
    <property type="match status" value="1"/>
</dbReference>
<dbReference type="OrthoDB" id="264363at2"/>
<protein>
    <submittedName>
        <fullName evidence="3">2-haloacid dehalogenase</fullName>
    </submittedName>
</protein>
<dbReference type="InterPro" id="IPR051540">
    <property type="entry name" value="S-2-haloacid_dehalogenase"/>
</dbReference>
<dbReference type="GO" id="GO:0019120">
    <property type="term" value="F:hydrolase activity, acting on acid halide bonds, in C-halide compounds"/>
    <property type="evidence" value="ECO:0007669"/>
    <property type="project" value="InterPro"/>
</dbReference>
<dbReference type="NCBIfam" id="TIGR01428">
    <property type="entry name" value="HAD_type_II"/>
    <property type="match status" value="1"/>
</dbReference>
<evidence type="ECO:0000256" key="1">
    <source>
        <dbReference type="ARBA" id="ARBA00008106"/>
    </source>
</evidence>
<dbReference type="Proteomes" id="UP000295063">
    <property type="component" value="Unassembled WGS sequence"/>
</dbReference>